<dbReference type="AlphaFoldDB" id="A0A8T6ZDL7"/>
<reference evidence="5" key="1">
    <citation type="journal article" date="2015" name="Genome Announc.">
        <title>Draft Genome Sequence of the Polyhydroxyalkanoate-Producing Bacterium Burkholderia sacchari LMG 19450 Isolated from Brazilian Sugarcane Plantation Soil.</title>
        <authorList>
            <person name="Alexandrino P.M."/>
            <person name="Mendonca T.T."/>
            <person name="Guaman Bautista L.P."/>
            <person name="Cherix J."/>
            <person name="Lozano-Sakalauskas G.C."/>
            <person name="Fujita A."/>
            <person name="Ramos Filho E."/>
            <person name="Long P."/>
            <person name="Padilla G."/>
            <person name="Taciro M.K."/>
            <person name="Gomez J.G."/>
            <person name="Silva L.F."/>
        </authorList>
    </citation>
    <scope>NUCLEOTIDE SEQUENCE</scope>
    <source>
        <strain evidence="5">LMG 19450</strain>
    </source>
</reference>
<evidence type="ECO:0000256" key="2">
    <source>
        <dbReference type="ARBA" id="ARBA00022963"/>
    </source>
</evidence>
<keyword evidence="2" id="KW-0442">Lipid degradation</keyword>
<dbReference type="RefSeq" id="WP_152617104.1">
    <property type="nucleotide sequence ID" value="NZ_CADFGF010000005.1"/>
</dbReference>
<evidence type="ECO:0000256" key="3">
    <source>
        <dbReference type="ARBA" id="ARBA00023098"/>
    </source>
</evidence>
<accession>A0A8T6ZDL7</accession>
<dbReference type="Gene3D" id="3.40.50.1820">
    <property type="entry name" value="alpha/beta hydrolase"/>
    <property type="match status" value="1"/>
</dbReference>
<dbReference type="InterPro" id="IPR029058">
    <property type="entry name" value="AB_hydrolase_fold"/>
</dbReference>
<name>A0A8T6ZDL7_9BURK</name>
<feature type="region of interest" description="Disordered" evidence="4">
    <location>
        <begin position="1"/>
        <end position="47"/>
    </location>
</feature>
<organism evidence="5 6">
    <name type="scientific">Paraburkholderia sacchari</name>
    <dbReference type="NCBI Taxonomy" id="159450"/>
    <lineage>
        <taxon>Bacteria</taxon>
        <taxon>Pseudomonadati</taxon>
        <taxon>Pseudomonadota</taxon>
        <taxon>Betaproteobacteria</taxon>
        <taxon>Burkholderiales</taxon>
        <taxon>Burkholderiaceae</taxon>
        <taxon>Paraburkholderia</taxon>
    </lineage>
</organism>
<dbReference type="OrthoDB" id="5504996at2"/>
<evidence type="ECO:0008006" key="7">
    <source>
        <dbReference type="Google" id="ProtNLM"/>
    </source>
</evidence>
<keyword evidence="6" id="KW-1185">Reference proteome</keyword>
<keyword evidence="1" id="KW-0378">Hydrolase</keyword>
<dbReference type="GO" id="GO:0003847">
    <property type="term" value="F:1-alkyl-2-acetylglycerophosphocholine esterase activity"/>
    <property type="evidence" value="ECO:0007669"/>
    <property type="project" value="TreeGrafter"/>
</dbReference>
<dbReference type="PANTHER" id="PTHR10272">
    <property type="entry name" value="PLATELET-ACTIVATING FACTOR ACETYLHYDROLASE"/>
    <property type="match status" value="1"/>
</dbReference>
<dbReference type="SUPFAM" id="SSF53474">
    <property type="entry name" value="alpha/beta-Hydrolases"/>
    <property type="match status" value="1"/>
</dbReference>
<dbReference type="EMBL" id="JTDB02000005">
    <property type="protein sequence ID" value="NLP63307.1"/>
    <property type="molecule type" value="Genomic_DNA"/>
</dbReference>
<feature type="compositionally biased region" description="Low complexity" evidence="4">
    <location>
        <begin position="15"/>
        <end position="39"/>
    </location>
</feature>
<evidence type="ECO:0000313" key="6">
    <source>
        <dbReference type="Proteomes" id="UP000030460"/>
    </source>
</evidence>
<keyword evidence="3" id="KW-0443">Lipid metabolism</keyword>
<gene>
    <name evidence="5" type="ORF">NH14_019470</name>
</gene>
<proteinExistence type="predicted"/>
<comment type="caution">
    <text evidence="5">The sequence shown here is derived from an EMBL/GenBank/DDBJ whole genome shotgun (WGS) entry which is preliminary data.</text>
</comment>
<sequence length="693" mass="73734">MQGNATPVPGTDVNPAPDTGGTSTTTNTPPDANDTPTNGGNTPAPVRRFVGVAPATTDSPKYAISPAIQYQLGAVVTSPIDQVQKFDSNGNPVLDKNGQPVFVKLGVNVIPVQGWLRYPVAAASANAQSTRYPIVVFLHGQHRADEPSYQGYDYLATDLARQGYVVLSIDANWINGIGSGDPSSESRAQLILGTLDRMRQIDANGGPGVLSALRGKLDFDRIGIMGHSRGGQGVSYTIKYNLTRKGVSEQAFVRAIARNPENFANFPDLVAAVGDGKAANRAALDAAMTKYNIFYAAGGESTPPYNIRAGIMLAPTDFNLNVGVSNVPLATVVSACDGDVASMDGAHAFDINRFGTQYDSAPRYQVVVQGANHNYFNTTWVLDDVESMKSDLNPNYAKYCSFRSGGPRLSASDQRRSGVFLINSFMRYFVGSETQFADYWNGINQLPPEACPAGSTTCDERALLTIQKDSSQSRLIQRFMDSGSLASNALGGGLVLAGFDQISACSIPYAPTPWYTPACNPASPKEFTIQDHLTSNSYFGGGGYVSIADAVRLTWSSSNAKISTDLRGMSATAYDSLTFRVAIVRPMGQEVVVTMTDSKGQSASVNASDFSDALYLAPKPKGAGRPLDDDPEDAQFASTGAPTQLLNMVSIPLAAFTGVDKTSLAKVEFALPKASGMIAFTDLEFQNFGRGTR</sequence>
<evidence type="ECO:0000313" key="5">
    <source>
        <dbReference type="EMBL" id="NLP63307.1"/>
    </source>
</evidence>
<dbReference type="PANTHER" id="PTHR10272:SF0">
    <property type="entry name" value="PLATELET-ACTIVATING FACTOR ACETYLHYDROLASE"/>
    <property type="match status" value="1"/>
</dbReference>
<dbReference type="GO" id="GO:0016042">
    <property type="term" value="P:lipid catabolic process"/>
    <property type="evidence" value="ECO:0007669"/>
    <property type="project" value="UniProtKB-KW"/>
</dbReference>
<evidence type="ECO:0000256" key="1">
    <source>
        <dbReference type="ARBA" id="ARBA00022801"/>
    </source>
</evidence>
<reference evidence="5" key="2">
    <citation type="submission" date="2020-04" db="EMBL/GenBank/DDBJ databases">
        <authorList>
            <person name="Alexandrino P."/>
            <person name="Mendonca T."/>
            <person name="Guaman L."/>
            <person name="Cherix J."/>
            <person name="Lozano-Sakalauskas G."/>
            <person name="Fujita A."/>
            <person name="Filho E.R."/>
            <person name="Long P."/>
            <person name="Padilla G."/>
            <person name="Taciro M.K."/>
            <person name="Gomez J.G."/>
            <person name="Silva L.F."/>
            <person name="Torres M."/>
        </authorList>
    </citation>
    <scope>NUCLEOTIDE SEQUENCE</scope>
    <source>
        <strain evidence="5">LMG 19450</strain>
    </source>
</reference>
<dbReference type="Proteomes" id="UP000030460">
    <property type="component" value="Unassembled WGS sequence"/>
</dbReference>
<evidence type="ECO:0000256" key="4">
    <source>
        <dbReference type="SAM" id="MobiDB-lite"/>
    </source>
</evidence>
<protein>
    <recommendedName>
        <fullName evidence="7">Alpha/beta hydrolase</fullName>
    </recommendedName>
</protein>